<organism evidence="1 2">
    <name type="scientific">Paenibacillus vini</name>
    <dbReference type="NCBI Taxonomy" id="1476024"/>
    <lineage>
        <taxon>Bacteria</taxon>
        <taxon>Bacillati</taxon>
        <taxon>Bacillota</taxon>
        <taxon>Bacilli</taxon>
        <taxon>Bacillales</taxon>
        <taxon>Paenibacillaceae</taxon>
        <taxon>Paenibacillus</taxon>
    </lineage>
</organism>
<reference evidence="1 2" key="1">
    <citation type="submission" date="2021-03" db="EMBL/GenBank/DDBJ databases">
        <title>Antimicrobial resistance genes in bacteria isolated from Japanese honey, and their potential for conferring macrolide and lincosamide resistance in the American foulbrood pathogen Paenibacillus larvae.</title>
        <authorList>
            <person name="Okamoto M."/>
            <person name="Kumagai M."/>
            <person name="Kanamori H."/>
            <person name="Takamatsu D."/>
        </authorList>
    </citation>
    <scope>NUCLEOTIDE SEQUENCE [LARGE SCALE GENOMIC DNA]</scope>
    <source>
        <strain evidence="1 2">J42TS3</strain>
    </source>
</reference>
<evidence type="ECO:0000313" key="1">
    <source>
        <dbReference type="EMBL" id="GIP53625.1"/>
    </source>
</evidence>
<dbReference type="EMBL" id="BOSL01000007">
    <property type="protein sequence ID" value="GIP53625.1"/>
    <property type="molecule type" value="Genomic_DNA"/>
</dbReference>
<proteinExistence type="predicted"/>
<name>A0ABQ4MCB8_9BACL</name>
<protein>
    <submittedName>
        <fullName evidence="1">Uncharacterized protein</fullName>
    </submittedName>
</protein>
<dbReference type="Proteomes" id="UP000679992">
    <property type="component" value="Unassembled WGS sequence"/>
</dbReference>
<sequence length="56" mass="6366">MVKPENTWGKIAGKESIMSLSSPYGISGKDKECKSLIYWISTSRARILLFLESQRM</sequence>
<evidence type="ECO:0000313" key="2">
    <source>
        <dbReference type="Proteomes" id="UP000679992"/>
    </source>
</evidence>
<comment type="caution">
    <text evidence="1">The sequence shown here is derived from an EMBL/GenBank/DDBJ whole genome shotgun (WGS) entry which is preliminary data.</text>
</comment>
<accession>A0ABQ4MCB8</accession>
<keyword evidence="2" id="KW-1185">Reference proteome</keyword>
<gene>
    <name evidence="1" type="ORF">J42TS3_26600</name>
</gene>